<dbReference type="Proteomes" id="UP000176939">
    <property type="component" value="Unassembled WGS sequence"/>
</dbReference>
<evidence type="ECO:0000313" key="2">
    <source>
        <dbReference type="Proteomes" id="UP000176939"/>
    </source>
</evidence>
<sequence length="72" mass="8607">MKQNPGRRWKPTSKNINALPKPVRNYIYELETNSDPASLVRENILLKDNIQALERKLYEMFLLRKLYEMSLL</sequence>
<accession>A0A1F7X4L2</accession>
<gene>
    <name evidence="1" type="ORF">A2Z67_04830</name>
</gene>
<comment type="caution">
    <text evidence="1">The sequence shown here is derived from an EMBL/GenBank/DDBJ whole genome shotgun (WGS) entry which is preliminary data.</text>
</comment>
<proteinExistence type="predicted"/>
<reference evidence="1 2" key="1">
    <citation type="journal article" date="2016" name="Nat. Commun.">
        <title>Thousands of microbial genomes shed light on interconnected biogeochemical processes in an aquifer system.</title>
        <authorList>
            <person name="Anantharaman K."/>
            <person name="Brown C.T."/>
            <person name="Hug L.A."/>
            <person name="Sharon I."/>
            <person name="Castelle C.J."/>
            <person name="Probst A.J."/>
            <person name="Thomas B.C."/>
            <person name="Singh A."/>
            <person name="Wilkins M.J."/>
            <person name="Karaoz U."/>
            <person name="Brodie E.L."/>
            <person name="Williams K.H."/>
            <person name="Hubbard S.S."/>
            <person name="Banfield J.F."/>
        </authorList>
    </citation>
    <scope>NUCLEOTIDE SEQUENCE [LARGE SCALE GENOMIC DNA]</scope>
</reference>
<organism evidence="1 2">
    <name type="scientific">Candidatus Woesebacteria bacterium RBG_13_36_22</name>
    <dbReference type="NCBI Taxonomy" id="1802478"/>
    <lineage>
        <taxon>Bacteria</taxon>
        <taxon>Candidatus Woeseibacteriota</taxon>
    </lineage>
</organism>
<evidence type="ECO:0000313" key="1">
    <source>
        <dbReference type="EMBL" id="OGM09235.1"/>
    </source>
</evidence>
<dbReference type="EMBL" id="MGFQ01000024">
    <property type="protein sequence ID" value="OGM09235.1"/>
    <property type="molecule type" value="Genomic_DNA"/>
</dbReference>
<protein>
    <submittedName>
        <fullName evidence="1">Uncharacterized protein</fullName>
    </submittedName>
</protein>
<dbReference type="AlphaFoldDB" id="A0A1F7X4L2"/>
<name>A0A1F7X4L2_9BACT</name>